<dbReference type="EMBL" id="CP136128">
    <property type="protein sequence ID" value="WNX27735.1"/>
    <property type="molecule type" value="Genomic_DNA"/>
</dbReference>
<keyword evidence="7" id="KW-1185">Reference proteome</keyword>
<feature type="transmembrane region" description="Helical" evidence="2">
    <location>
        <begin position="186"/>
        <end position="207"/>
    </location>
</feature>
<feature type="domain" description="TPM" evidence="3">
    <location>
        <begin position="35"/>
        <end position="158"/>
    </location>
</feature>
<evidence type="ECO:0000313" key="5">
    <source>
        <dbReference type="EMBL" id="WNX27735.1"/>
    </source>
</evidence>
<keyword evidence="2" id="KW-0472">Membrane</keyword>
<dbReference type="PANTHER" id="PTHR30373:SF2">
    <property type="entry name" value="UPF0603 PROTEIN YGCG"/>
    <property type="match status" value="1"/>
</dbReference>
<reference evidence="5 7" key="2">
    <citation type="submission" date="2023-09" db="EMBL/GenBank/DDBJ databases">
        <title>Genomic characteristic of L. casei group strains isolated from clinical sources.</title>
        <authorList>
            <person name="Jarocki P."/>
        </authorList>
    </citation>
    <scope>NUCLEOTIDE SEQUENCE [LARGE SCALE GENOMIC DNA]</scope>
    <source>
        <strain evidence="5 7">LMG 24099</strain>
    </source>
</reference>
<feature type="region of interest" description="Disordered" evidence="1">
    <location>
        <begin position="410"/>
        <end position="438"/>
    </location>
</feature>
<organism evidence="4 6">
    <name type="scientific">Lacticaseibacillus casei</name>
    <name type="common">Lactobacillus casei</name>
    <dbReference type="NCBI Taxonomy" id="1582"/>
    <lineage>
        <taxon>Bacteria</taxon>
        <taxon>Bacillati</taxon>
        <taxon>Bacillota</taxon>
        <taxon>Bacilli</taxon>
        <taxon>Lactobacillales</taxon>
        <taxon>Lactobacillaceae</taxon>
        <taxon>Lacticaseibacillus</taxon>
    </lineage>
</organism>
<evidence type="ECO:0000313" key="6">
    <source>
        <dbReference type="Proteomes" id="UP000195609"/>
    </source>
</evidence>
<dbReference type="InterPro" id="IPR007621">
    <property type="entry name" value="TPM_dom"/>
</dbReference>
<evidence type="ECO:0000259" key="3">
    <source>
        <dbReference type="Pfam" id="PF04536"/>
    </source>
</evidence>
<dbReference type="EMBL" id="CP017065">
    <property type="protein sequence ID" value="ARY90385.1"/>
    <property type="molecule type" value="Genomic_DNA"/>
</dbReference>
<evidence type="ECO:0000256" key="1">
    <source>
        <dbReference type="SAM" id="MobiDB-lite"/>
    </source>
</evidence>
<evidence type="ECO:0000313" key="4">
    <source>
        <dbReference type="EMBL" id="ARY90385.1"/>
    </source>
</evidence>
<dbReference type="Gene3D" id="3.10.310.50">
    <property type="match status" value="1"/>
</dbReference>
<dbReference type="RefSeq" id="WP_087911347.1">
    <property type="nucleotide sequence ID" value="NZ_CP017065.1"/>
</dbReference>
<evidence type="ECO:0000256" key="2">
    <source>
        <dbReference type="SAM" id="Phobius"/>
    </source>
</evidence>
<name>A0AAN1C6D2_LACCA</name>
<protein>
    <submittedName>
        <fullName evidence="4">Methanol dehydrogenase beta-propeller domain-containing protein</fullName>
    </submittedName>
    <submittedName>
        <fullName evidence="5">TPM domain-containing protein</fullName>
    </submittedName>
</protein>
<dbReference type="PANTHER" id="PTHR30373">
    <property type="entry name" value="UPF0603 PROTEIN YGCG"/>
    <property type="match status" value="1"/>
</dbReference>
<gene>
    <name evidence="4" type="ORF">BGL52_00865</name>
    <name evidence="5" type="ORF">RWA16_00875</name>
</gene>
<reference evidence="4 6" key="1">
    <citation type="journal article" date="2017" name="Front. Immunol.">
        <title>Complete Genome Sequence of Lactobacillus casei LC5, a Potential Probiotics for Atopic Dermatitis.</title>
        <authorList>
            <person name="Kang J."/>
            <person name="Chung W.H."/>
            <person name="Lim T.J."/>
            <person name="Whon T.W."/>
            <person name="Lim S."/>
            <person name="Nam Y.D."/>
        </authorList>
    </citation>
    <scope>NUCLEOTIDE SEQUENCE [LARGE SCALE GENOMIC DNA]</scope>
    <source>
        <strain evidence="4 6">LC5</strain>
    </source>
</reference>
<evidence type="ECO:0000313" key="7">
    <source>
        <dbReference type="Proteomes" id="UP001303564"/>
    </source>
</evidence>
<sequence>MHRHSWWLVPLLLLLGLCAGTLQPVQASSGKWYRDQGAMMGPESRRVLNQLNDQTFAKVKGHPQIAVITVASLDDDDIEDYANDQFAKAGVGKKDWENGLLLVLSRNDHKYWLEVGYGLEDVVPDGSADEIVTDSVKNQLKAENYDRAIAMFLTNIGKRVVAHQSAITTPTQIKAKRARAAAIKQALMIAALILGGLMVLFFLVHAAMNARLHDAMSDPGAMAALPIYAAVTAAGIKLRVDSASLPLFRFAWAHDQLRVIGMAGLTRRRFESWAQEIRFTTPHPYWYYHNLQGALRELSDQEIVNAPTITALADLLNPALTDRLVTGKPYETAYATWLSGQKSISSQEAATTWTKFLENVKATDHFSDKTLAATFSAILFHIRHPDKDQHLDQDDLPLWVMSDFGSGSSSSGGSGGSDSFGSGFGGGSSGGGGFGGSW</sequence>
<dbReference type="AlphaFoldDB" id="A0AAN1C6D2"/>
<dbReference type="Pfam" id="PF04536">
    <property type="entry name" value="TPM_phosphatase"/>
    <property type="match status" value="1"/>
</dbReference>
<accession>A0AAN1C6D2</accession>
<dbReference type="Proteomes" id="UP000195609">
    <property type="component" value="Chromosome"/>
</dbReference>
<dbReference type="Proteomes" id="UP001303564">
    <property type="component" value="Chromosome"/>
</dbReference>
<keyword evidence="2" id="KW-0812">Transmembrane</keyword>
<keyword evidence="2" id="KW-1133">Transmembrane helix</keyword>
<proteinExistence type="predicted"/>